<dbReference type="EMBL" id="ML179046">
    <property type="protein sequence ID" value="THV05898.1"/>
    <property type="molecule type" value="Genomic_DNA"/>
</dbReference>
<dbReference type="AlphaFoldDB" id="A0A4S8MS02"/>
<sequence>MGPQMKVNLEFYMVIHVPWAHELNTVSTARVLPWTPAGLNGFISVVFVGPCKLSLSDLQKLNQLYIRKEVVWKLLCFLFNHNILYMSMKPPDRKLLDLYPENGILPGLPDRII</sequence>
<gene>
    <name evidence="2" type="ORF">K435DRAFT_888624</name>
</gene>
<dbReference type="OrthoDB" id="3257061at2759"/>
<evidence type="ECO:0000259" key="1">
    <source>
        <dbReference type="Pfam" id="PF20209"/>
    </source>
</evidence>
<evidence type="ECO:0000313" key="2">
    <source>
        <dbReference type="EMBL" id="THV05898.1"/>
    </source>
</evidence>
<keyword evidence="3" id="KW-1185">Reference proteome</keyword>
<evidence type="ECO:0000313" key="3">
    <source>
        <dbReference type="Proteomes" id="UP000297245"/>
    </source>
</evidence>
<feature type="non-terminal residue" evidence="2">
    <location>
        <position position="113"/>
    </location>
</feature>
<proteinExistence type="predicted"/>
<name>A0A4S8MS02_DENBC</name>
<accession>A0A4S8MS02</accession>
<dbReference type="Proteomes" id="UP000297245">
    <property type="component" value="Unassembled WGS sequence"/>
</dbReference>
<organism evidence="2 3">
    <name type="scientific">Dendrothele bispora (strain CBS 962.96)</name>
    <dbReference type="NCBI Taxonomy" id="1314807"/>
    <lineage>
        <taxon>Eukaryota</taxon>
        <taxon>Fungi</taxon>
        <taxon>Dikarya</taxon>
        <taxon>Basidiomycota</taxon>
        <taxon>Agaricomycotina</taxon>
        <taxon>Agaricomycetes</taxon>
        <taxon>Agaricomycetidae</taxon>
        <taxon>Agaricales</taxon>
        <taxon>Agaricales incertae sedis</taxon>
        <taxon>Dendrothele</taxon>
    </lineage>
</organism>
<dbReference type="Pfam" id="PF20209">
    <property type="entry name" value="DUF6570"/>
    <property type="match status" value="1"/>
</dbReference>
<dbReference type="InterPro" id="IPR046700">
    <property type="entry name" value="DUF6570"/>
</dbReference>
<feature type="domain" description="DUF6570" evidence="1">
    <location>
        <begin position="23"/>
        <end position="88"/>
    </location>
</feature>
<protein>
    <recommendedName>
        <fullName evidence="1">DUF6570 domain-containing protein</fullName>
    </recommendedName>
</protein>
<reference evidence="2 3" key="1">
    <citation type="journal article" date="2019" name="Nat. Ecol. Evol.">
        <title>Megaphylogeny resolves global patterns of mushroom evolution.</title>
        <authorList>
            <person name="Varga T."/>
            <person name="Krizsan K."/>
            <person name="Foldi C."/>
            <person name="Dima B."/>
            <person name="Sanchez-Garcia M."/>
            <person name="Sanchez-Ramirez S."/>
            <person name="Szollosi G.J."/>
            <person name="Szarkandi J.G."/>
            <person name="Papp V."/>
            <person name="Albert L."/>
            <person name="Andreopoulos W."/>
            <person name="Angelini C."/>
            <person name="Antonin V."/>
            <person name="Barry K.W."/>
            <person name="Bougher N.L."/>
            <person name="Buchanan P."/>
            <person name="Buyck B."/>
            <person name="Bense V."/>
            <person name="Catcheside P."/>
            <person name="Chovatia M."/>
            <person name="Cooper J."/>
            <person name="Damon W."/>
            <person name="Desjardin D."/>
            <person name="Finy P."/>
            <person name="Geml J."/>
            <person name="Haridas S."/>
            <person name="Hughes K."/>
            <person name="Justo A."/>
            <person name="Karasinski D."/>
            <person name="Kautmanova I."/>
            <person name="Kiss B."/>
            <person name="Kocsube S."/>
            <person name="Kotiranta H."/>
            <person name="LaButti K.M."/>
            <person name="Lechner B.E."/>
            <person name="Liimatainen K."/>
            <person name="Lipzen A."/>
            <person name="Lukacs Z."/>
            <person name="Mihaltcheva S."/>
            <person name="Morgado L.N."/>
            <person name="Niskanen T."/>
            <person name="Noordeloos M.E."/>
            <person name="Ohm R.A."/>
            <person name="Ortiz-Santana B."/>
            <person name="Ovrebo C."/>
            <person name="Racz N."/>
            <person name="Riley R."/>
            <person name="Savchenko A."/>
            <person name="Shiryaev A."/>
            <person name="Soop K."/>
            <person name="Spirin V."/>
            <person name="Szebenyi C."/>
            <person name="Tomsovsky M."/>
            <person name="Tulloss R.E."/>
            <person name="Uehling J."/>
            <person name="Grigoriev I.V."/>
            <person name="Vagvolgyi C."/>
            <person name="Papp T."/>
            <person name="Martin F.M."/>
            <person name="Miettinen O."/>
            <person name="Hibbett D.S."/>
            <person name="Nagy L.G."/>
        </authorList>
    </citation>
    <scope>NUCLEOTIDE SEQUENCE [LARGE SCALE GENOMIC DNA]</scope>
    <source>
        <strain evidence="2 3">CBS 962.96</strain>
    </source>
</reference>